<name>A0A238BP70_9BILA</name>
<protein>
    <submittedName>
        <fullName evidence="1">Uncharacterized protein</fullName>
    </submittedName>
</protein>
<dbReference type="EMBL" id="KZ270075">
    <property type="protein sequence ID" value="OZC06666.1"/>
    <property type="molecule type" value="Genomic_DNA"/>
</dbReference>
<dbReference type="OrthoDB" id="5850448at2759"/>
<evidence type="ECO:0000313" key="2">
    <source>
        <dbReference type="Proteomes" id="UP000242913"/>
    </source>
</evidence>
<evidence type="ECO:0000313" key="1">
    <source>
        <dbReference type="EMBL" id="OZC06666.1"/>
    </source>
</evidence>
<dbReference type="Proteomes" id="UP000242913">
    <property type="component" value="Unassembled WGS sequence"/>
</dbReference>
<accession>A0A238BP70</accession>
<organism evidence="1 2">
    <name type="scientific">Onchocerca flexuosa</name>
    <dbReference type="NCBI Taxonomy" id="387005"/>
    <lineage>
        <taxon>Eukaryota</taxon>
        <taxon>Metazoa</taxon>
        <taxon>Ecdysozoa</taxon>
        <taxon>Nematoda</taxon>
        <taxon>Chromadorea</taxon>
        <taxon>Rhabditida</taxon>
        <taxon>Spirurina</taxon>
        <taxon>Spiruromorpha</taxon>
        <taxon>Filarioidea</taxon>
        <taxon>Onchocercidae</taxon>
        <taxon>Onchocerca</taxon>
    </lineage>
</organism>
<gene>
    <name evidence="1" type="ORF">X798_06341</name>
</gene>
<keyword evidence="2" id="KW-1185">Reference proteome</keyword>
<proteinExistence type="predicted"/>
<reference evidence="1 2" key="1">
    <citation type="submission" date="2015-12" db="EMBL/GenBank/DDBJ databases">
        <title>Draft genome of the nematode, Onchocerca flexuosa.</title>
        <authorList>
            <person name="Mitreva M."/>
        </authorList>
    </citation>
    <scope>NUCLEOTIDE SEQUENCE [LARGE SCALE GENOMIC DNA]</scope>
    <source>
        <strain evidence="1">Red Deer</strain>
    </source>
</reference>
<dbReference type="AlphaFoldDB" id="A0A238BP70"/>
<sequence length="134" mass="15800">MLIIFDSSVARNSDHPRAKGNIRVYEDFLENDGIQRIDMRRDIPLINNLRHKNRFDEGMVLTYEALCRQEVPVNTKAQLQLYCHYKMDRPYLRLAPFKVEIARQNPLVVLFYNIISEEEAQIIQTLAMPKACIY</sequence>